<dbReference type="GO" id="GO:0046872">
    <property type="term" value="F:metal ion binding"/>
    <property type="evidence" value="ECO:0007669"/>
    <property type="project" value="UniProtKB-KW"/>
</dbReference>
<evidence type="ECO:0000256" key="1">
    <source>
        <dbReference type="ARBA" id="ARBA00022448"/>
    </source>
</evidence>
<gene>
    <name evidence="9" type="ORF">THII_2319</name>
</gene>
<dbReference type="GO" id="GO:0020037">
    <property type="term" value="F:heme binding"/>
    <property type="evidence" value="ECO:0007669"/>
    <property type="project" value="InterPro"/>
</dbReference>
<keyword evidence="7" id="KW-0732">Signal</keyword>
<dbReference type="PROSITE" id="PS51007">
    <property type="entry name" value="CYTC"/>
    <property type="match status" value="2"/>
</dbReference>
<evidence type="ECO:0000256" key="6">
    <source>
        <dbReference type="PROSITE-ProRule" id="PRU00433"/>
    </source>
</evidence>
<dbReference type="PANTHER" id="PTHR33751:SF9">
    <property type="entry name" value="CYTOCHROME C4"/>
    <property type="match status" value="1"/>
</dbReference>
<keyword evidence="10" id="KW-1185">Reference proteome</keyword>
<evidence type="ECO:0000313" key="10">
    <source>
        <dbReference type="Proteomes" id="UP000031623"/>
    </source>
</evidence>
<dbReference type="AlphaFoldDB" id="A0A090BVC5"/>
<feature type="signal peptide" evidence="7">
    <location>
        <begin position="1"/>
        <end position="22"/>
    </location>
</feature>
<organism evidence="9 10">
    <name type="scientific">Thioploca ingrica</name>
    <dbReference type="NCBI Taxonomy" id="40754"/>
    <lineage>
        <taxon>Bacteria</taxon>
        <taxon>Pseudomonadati</taxon>
        <taxon>Pseudomonadota</taxon>
        <taxon>Gammaproteobacteria</taxon>
        <taxon>Thiotrichales</taxon>
        <taxon>Thiotrichaceae</taxon>
        <taxon>Thioploca</taxon>
    </lineage>
</organism>
<sequence>MKISKLLVLVSAIIPFSKAAMAGELDWSGANISPVNEMTIRAYGFKYNPTPDATYSIDFIFDEADRTFKPDMTTLMIIDNNHYAQADMNRGGQLYDKWWKINGEPQPTDIYENYPQTGKQTGSDTWRCQTCHGWDYKGKEGVYETGDNYTGIKGLYSVKDKSAAEIYEAILAKGLPLSDQDIWDLTKFIKEGQIDMNKYIIFSGAQSKAATGNAENGRTLYESRGRCIECHGADGNKKPEVAVGAAARDNPWNILHKIRFGNPGTQMPAAVKAGLTVQEQVDILTYAQTLSKD</sequence>
<evidence type="ECO:0000256" key="4">
    <source>
        <dbReference type="ARBA" id="ARBA00022982"/>
    </source>
</evidence>
<evidence type="ECO:0000313" key="9">
    <source>
        <dbReference type="EMBL" id="BAP56616.1"/>
    </source>
</evidence>
<proteinExistence type="predicted"/>
<evidence type="ECO:0000256" key="7">
    <source>
        <dbReference type="SAM" id="SignalP"/>
    </source>
</evidence>
<dbReference type="PANTHER" id="PTHR33751">
    <property type="entry name" value="CBB3-TYPE CYTOCHROME C OXIDASE SUBUNIT FIXP"/>
    <property type="match status" value="1"/>
</dbReference>
<keyword evidence="1" id="KW-0813">Transport</keyword>
<keyword evidence="2 6" id="KW-0349">Heme</keyword>
<dbReference type="Pfam" id="PF00034">
    <property type="entry name" value="Cytochrom_C"/>
    <property type="match status" value="1"/>
</dbReference>
<dbReference type="InterPro" id="IPR036909">
    <property type="entry name" value="Cyt_c-like_dom_sf"/>
</dbReference>
<dbReference type="STRING" id="40754.THII_2319"/>
<dbReference type="Pfam" id="PF13442">
    <property type="entry name" value="Cytochrome_CBB3"/>
    <property type="match status" value="1"/>
</dbReference>
<name>A0A090BVC5_9GAMM</name>
<evidence type="ECO:0000259" key="8">
    <source>
        <dbReference type="PROSITE" id="PS51007"/>
    </source>
</evidence>
<dbReference type="EMBL" id="AP014633">
    <property type="protein sequence ID" value="BAP56616.1"/>
    <property type="molecule type" value="Genomic_DNA"/>
</dbReference>
<feature type="domain" description="Cytochrome c" evidence="8">
    <location>
        <begin position="86"/>
        <end position="193"/>
    </location>
</feature>
<keyword evidence="3 6" id="KW-0479">Metal-binding</keyword>
<keyword evidence="5 6" id="KW-0408">Iron</keyword>
<evidence type="ECO:0000256" key="5">
    <source>
        <dbReference type="ARBA" id="ARBA00023004"/>
    </source>
</evidence>
<dbReference type="GO" id="GO:0009055">
    <property type="term" value="F:electron transfer activity"/>
    <property type="evidence" value="ECO:0007669"/>
    <property type="project" value="InterPro"/>
</dbReference>
<reference evidence="9 10" key="1">
    <citation type="journal article" date="2014" name="ISME J.">
        <title>Ecophysiology of Thioploca ingrica as revealed by the complete genome sequence supplemented with proteomic evidence.</title>
        <authorList>
            <person name="Kojima H."/>
            <person name="Ogura Y."/>
            <person name="Yamamoto N."/>
            <person name="Togashi T."/>
            <person name="Mori H."/>
            <person name="Watanabe T."/>
            <person name="Nemoto F."/>
            <person name="Kurokawa K."/>
            <person name="Hayashi T."/>
            <person name="Fukui M."/>
        </authorList>
    </citation>
    <scope>NUCLEOTIDE SEQUENCE [LARGE SCALE GENOMIC DNA]</scope>
</reference>
<dbReference type="HOGENOM" id="CLU_949765_0_0_6"/>
<dbReference type="Proteomes" id="UP000031623">
    <property type="component" value="Chromosome"/>
</dbReference>
<evidence type="ECO:0000256" key="2">
    <source>
        <dbReference type="ARBA" id="ARBA00022617"/>
    </source>
</evidence>
<feature type="chain" id="PRO_5001853418" description="Cytochrome c domain-containing protein" evidence="7">
    <location>
        <begin position="23"/>
        <end position="293"/>
    </location>
</feature>
<evidence type="ECO:0000256" key="3">
    <source>
        <dbReference type="ARBA" id="ARBA00022723"/>
    </source>
</evidence>
<keyword evidence="4" id="KW-0249">Electron transport</keyword>
<feature type="domain" description="Cytochrome c" evidence="8">
    <location>
        <begin position="212"/>
        <end position="291"/>
    </location>
</feature>
<dbReference type="InterPro" id="IPR050597">
    <property type="entry name" value="Cytochrome_c_Oxidase_Subunit"/>
</dbReference>
<dbReference type="SUPFAM" id="SSF46626">
    <property type="entry name" value="Cytochrome c"/>
    <property type="match status" value="2"/>
</dbReference>
<dbReference type="InterPro" id="IPR009056">
    <property type="entry name" value="Cyt_c-like_dom"/>
</dbReference>
<dbReference type="Gene3D" id="1.10.760.10">
    <property type="entry name" value="Cytochrome c-like domain"/>
    <property type="match status" value="1"/>
</dbReference>
<protein>
    <recommendedName>
        <fullName evidence="8">Cytochrome c domain-containing protein</fullName>
    </recommendedName>
</protein>
<accession>A0A090BVC5</accession>
<dbReference type="KEGG" id="tig:THII_2319"/>